<dbReference type="GO" id="GO:0003676">
    <property type="term" value="F:nucleic acid binding"/>
    <property type="evidence" value="ECO:0007669"/>
    <property type="project" value="InterPro"/>
</dbReference>
<feature type="domain" description="CCHC-type" evidence="3">
    <location>
        <begin position="208"/>
        <end position="221"/>
    </location>
</feature>
<feature type="region of interest" description="Disordered" evidence="2">
    <location>
        <begin position="285"/>
        <end position="310"/>
    </location>
</feature>
<feature type="compositionally biased region" description="Polar residues" evidence="2">
    <location>
        <begin position="182"/>
        <end position="192"/>
    </location>
</feature>
<feature type="compositionally biased region" description="Basic and acidic residues" evidence="2">
    <location>
        <begin position="701"/>
        <end position="711"/>
    </location>
</feature>
<dbReference type="PANTHER" id="PTHR33198:SF8">
    <property type="entry name" value="CCHC-TYPE DOMAIN-CONTAINING PROTEIN"/>
    <property type="match status" value="1"/>
</dbReference>
<name>A0A164NZN7_9CRUS</name>
<feature type="region of interest" description="Disordered" evidence="2">
    <location>
        <begin position="182"/>
        <end position="201"/>
    </location>
</feature>
<comment type="caution">
    <text evidence="4">The sequence shown here is derived from an EMBL/GenBank/DDBJ whole genome shotgun (WGS) entry which is preliminary data.</text>
</comment>
<gene>
    <name evidence="4" type="ORF">APZ42_030175</name>
</gene>
<dbReference type="GO" id="GO:0008270">
    <property type="term" value="F:zinc ion binding"/>
    <property type="evidence" value="ECO:0007669"/>
    <property type="project" value="UniProtKB-KW"/>
</dbReference>
<dbReference type="PANTHER" id="PTHR33198">
    <property type="entry name" value="ANK_REP_REGION DOMAIN-CONTAINING PROTEIN-RELATED"/>
    <property type="match status" value="1"/>
</dbReference>
<organism evidence="4 5">
    <name type="scientific">Daphnia magna</name>
    <dbReference type="NCBI Taxonomy" id="35525"/>
    <lineage>
        <taxon>Eukaryota</taxon>
        <taxon>Metazoa</taxon>
        <taxon>Ecdysozoa</taxon>
        <taxon>Arthropoda</taxon>
        <taxon>Crustacea</taxon>
        <taxon>Branchiopoda</taxon>
        <taxon>Diplostraca</taxon>
        <taxon>Cladocera</taxon>
        <taxon>Anomopoda</taxon>
        <taxon>Daphniidae</taxon>
        <taxon>Daphnia</taxon>
    </lineage>
</organism>
<accession>A0A164NZN7</accession>
<feature type="region of interest" description="Disordered" evidence="2">
    <location>
        <begin position="482"/>
        <end position="517"/>
    </location>
</feature>
<reference evidence="4 5" key="1">
    <citation type="submission" date="2016-03" db="EMBL/GenBank/DDBJ databases">
        <title>EvidentialGene: Evidence-directed Construction of Genes on Genomes.</title>
        <authorList>
            <person name="Gilbert D.G."/>
            <person name="Choi J.-H."/>
            <person name="Mockaitis K."/>
            <person name="Colbourne J."/>
            <person name="Pfrender M."/>
        </authorList>
    </citation>
    <scope>NUCLEOTIDE SEQUENCE [LARGE SCALE GENOMIC DNA]</scope>
    <source>
        <strain evidence="4 5">Xinb3</strain>
        <tissue evidence="4">Complete organism</tissue>
    </source>
</reference>
<keyword evidence="5" id="KW-1185">Reference proteome</keyword>
<evidence type="ECO:0000259" key="3">
    <source>
        <dbReference type="PROSITE" id="PS50158"/>
    </source>
</evidence>
<feature type="compositionally biased region" description="Gly residues" evidence="2">
    <location>
        <begin position="492"/>
        <end position="507"/>
    </location>
</feature>
<keyword evidence="1" id="KW-0863">Zinc-finger</keyword>
<dbReference type="Proteomes" id="UP000076858">
    <property type="component" value="Unassembled WGS sequence"/>
</dbReference>
<dbReference type="PROSITE" id="PS50158">
    <property type="entry name" value="ZF_CCHC"/>
    <property type="match status" value="1"/>
</dbReference>
<keyword evidence="1" id="KW-0862">Zinc</keyword>
<protein>
    <recommendedName>
        <fullName evidence="3">CCHC-type domain-containing protein</fullName>
    </recommendedName>
</protein>
<evidence type="ECO:0000256" key="2">
    <source>
        <dbReference type="SAM" id="MobiDB-lite"/>
    </source>
</evidence>
<sequence length="989" mass="107260">MAWITGKVLSVNLERSICIVFSSNHPDPSTVLSKDSNHESKRVVGLPVNEGSDEDSGSSDFSFGVFLAVKNPNTASATELDLGETLGGDSAGKIRAAILVKMEGERFPEAAPDATLFRVFRVDAVSSSATASYAAFDLRFRKWELSLPTFGITTVETDLLGDSSNNYGQQVRNYVNPAWTNHHNNPCPRQQHNPTNNPPPTGNREISCHECNKGGHIARECWKGRQVSKPKLTTKAVNTISQRDSPLTYNLEYNMKVEIPKLIPQLLTITGQLQTIITAAATGGGSGAGGGGGTGGGDGGGGTGSGGGGGGAGKGGGNGGAGGGGSGITLLRFLRNRWNYFVELSQLATYSGTEQMEAFRMALDPAMQQVVEVTLGILPTTITMPDLVLDLIADYIRAKRHIAFDRVAFEERRQGPSETFDDFYIGLERLADASAIDVCQSEESARANEWSLSGQSAHQSGTTCTAIGPTCHSCGKPDNFSLKGPTRDKGKGSAGDGGGSSSGGFNGGCAHSTGGSTKSKIGHIKIDNVQANHRLRGSPPFNWKSTPLLSIEQRDMIVRYGKRRFPMTAVFCPEIRGMLICWLDCINLEIIHKEDPKPLTQIQAIARSRLTDDDVSEYSDSAAGGCVTVLRERRMTNRIQRPCGIQGHAGLTGGERGYRTRNGGVRMGSSFGGDTECQKREDPHMRGPHPAKQIRATSHPSDPHDTGRGDEIESPISVSPVHQHLGAAILHGTGGAAGRILNGGGSGDRSPSVPAMRMFGRRAGHLKPSSSLWFHHLSSYILTPTAKQLSKWTPLARTAWGMLYCSGTSFTVMVDHQELEAILDQYTLDTIENPKFQCLKERSGHRAKFRSYCCRTHFRHLSLRVFRPICFNTGTYTCWCTSTDSQAGWSYTNGGVPMRFRSDNGPLFDAGVFQEALKRWGGWEILLYTTLRAMDTPKRNSLRVDVLKQFILFSVIEDRNLNEDPEIGFQCRNYDSGFAISNPKLIARK</sequence>
<dbReference type="STRING" id="35525.A0A164NZN7"/>
<evidence type="ECO:0000256" key="1">
    <source>
        <dbReference type="PROSITE-ProRule" id="PRU00047"/>
    </source>
</evidence>
<proteinExistence type="predicted"/>
<feature type="compositionally biased region" description="Basic and acidic residues" evidence="2">
    <location>
        <begin position="676"/>
        <end position="685"/>
    </location>
</feature>
<dbReference type="InterPro" id="IPR001878">
    <property type="entry name" value="Znf_CCHC"/>
</dbReference>
<keyword evidence="1" id="KW-0479">Metal-binding</keyword>
<feature type="region of interest" description="Disordered" evidence="2">
    <location>
        <begin position="650"/>
        <end position="714"/>
    </location>
</feature>
<dbReference type="AlphaFoldDB" id="A0A164NZN7"/>
<evidence type="ECO:0000313" key="4">
    <source>
        <dbReference type="EMBL" id="KZS06382.1"/>
    </source>
</evidence>
<evidence type="ECO:0000313" key="5">
    <source>
        <dbReference type="Proteomes" id="UP000076858"/>
    </source>
</evidence>
<dbReference type="EMBL" id="LRGB01002761">
    <property type="protein sequence ID" value="KZS06382.1"/>
    <property type="molecule type" value="Genomic_DNA"/>
</dbReference>